<dbReference type="InterPro" id="IPR011333">
    <property type="entry name" value="SKP1/BTB/POZ_sf"/>
</dbReference>
<feature type="compositionally biased region" description="Polar residues" evidence="14">
    <location>
        <begin position="1008"/>
        <end position="1028"/>
    </location>
</feature>
<keyword evidence="17" id="KW-1185">Reference proteome</keyword>
<keyword evidence="7" id="KW-0067">ATP-binding</keyword>
<dbReference type="Gene3D" id="2.40.50.140">
    <property type="entry name" value="Nucleic acid-binding proteins"/>
    <property type="match status" value="1"/>
</dbReference>
<accession>A0A836G614</accession>
<dbReference type="InterPro" id="IPR012340">
    <property type="entry name" value="NA-bd_OB-fold"/>
</dbReference>
<evidence type="ECO:0000256" key="7">
    <source>
        <dbReference type="ARBA" id="ARBA00022840"/>
    </source>
</evidence>
<evidence type="ECO:0000256" key="13">
    <source>
        <dbReference type="SAM" id="Coils"/>
    </source>
</evidence>
<proteinExistence type="inferred from homology"/>
<dbReference type="CDD" id="cd00776">
    <property type="entry name" value="AsxRS_core"/>
    <property type="match status" value="1"/>
</dbReference>
<dbReference type="Proteomes" id="UP000670152">
    <property type="component" value="Unassembled WGS sequence"/>
</dbReference>
<dbReference type="CDD" id="cd22999">
    <property type="entry name" value="SAP_SLX4"/>
    <property type="match status" value="1"/>
</dbReference>
<feature type="coiled-coil region" evidence="13">
    <location>
        <begin position="387"/>
        <end position="428"/>
    </location>
</feature>
<dbReference type="PANTHER" id="PTHR22594:SF16">
    <property type="entry name" value="ASPARAGINE--TRNA LIGASE, CYTOPLASMIC"/>
    <property type="match status" value="1"/>
</dbReference>
<feature type="region of interest" description="Disordered" evidence="14">
    <location>
        <begin position="1244"/>
        <end position="1266"/>
    </location>
</feature>
<keyword evidence="13" id="KW-0175">Coiled coil</keyword>
<evidence type="ECO:0000256" key="8">
    <source>
        <dbReference type="ARBA" id="ARBA00022917"/>
    </source>
</evidence>
<gene>
    <name evidence="16" type="primary">Nars</name>
    <name evidence="16" type="ORF">G6Z77_0014260</name>
</gene>
<feature type="compositionally biased region" description="Polar residues" evidence="14">
    <location>
        <begin position="1434"/>
        <end position="1447"/>
    </location>
</feature>
<evidence type="ECO:0000313" key="16">
    <source>
        <dbReference type="EMBL" id="KAG5343355.1"/>
    </source>
</evidence>
<evidence type="ECO:0000256" key="2">
    <source>
        <dbReference type="ARBA" id="ARBA00008226"/>
    </source>
</evidence>
<feature type="compositionally biased region" description="Basic and acidic residues" evidence="14">
    <location>
        <begin position="1408"/>
        <end position="1420"/>
    </location>
</feature>
<dbReference type="InterPro" id="IPR004364">
    <property type="entry name" value="Aa-tRNA-synt_II"/>
</dbReference>
<dbReference type="Pfam" id="PF20917">
    <property type="entry name" value="AsnRS_N"/>
    <property type="match status" value="1"/>
</dbReference>
<dbReference type="InterPro" id="IPR006195">
    <property type="entry name" value="aa-tRNA-synth_II"/>
</dbReference>
<protein>
    <recommendedName>
        <fullName evidence="11">Asparagine--tRNA ligase, cytoplasmic</fullName>
        <ecNumber evidence="3">6.1.1.22</ecNumber>
    </recommendedName>
    <alternativeName>
        <fullName evidence="10">Asparaginyl-tRNA synthetase</fullName>
    </alternativeName>
</protein>
<feature type="non-terminal residue" evidence="16">
    <location>
        <position position="2131"/>
    </location>
</feature>
<dbReference type="InterPro" id="IPR002312">
    <property type="entry name" value="Asp/Asn-tRNA-synth_IIb"/>
</dbReference>
<dbReference type="GO" id="GO:0005524">
    <property type="term" value="F:ATP binding"/>
    <property type="evidence" value="ECO:0007669"/>
    <property type="project" value="UniProtKB-KW"/>
</dbReference>
<dbReference type="Pfam" id="PF01336">
    <property type="entry name" value="tRNA_anti-codon"/>
    <property type="match status" value="1"/>
</dbReference>
<feature type="domain" description="Aminoacyl-transfer RNA synthetases class-II family profile" evidence="15">
    <location>
        <begin position="1831"/>
        <end position="2123"/>
    </location>
</feature>
<dbReference type="InterPro" id="IPR004522">
    <property type="entry name" value="Asn-tRNA-ligase"/>
</dbReference>
<feature type="coiled-coil region" evidence="13">
    <location>
        <begin position="1658"/>
        <end position="1688"/>
    </location>
</feature>
<dbReference type="GO" id="GO:0004816">
    <property type="term" value="F:asparagine-tRNA ligase activity"/>
    <property type="evidence" value="ECO:0007669"/>
    <property type="project" value="UniProtKB-EC"/>
</dbReference>
<dbReference type="InterPro" id="IPR000210">
    <property type="entry name" value="BTB/POZ_dom"/>
</dbReference>
<feature type="compositionally biased region" description="Low complexity" evidence="14">
    <location>
        <begin position="1248"/>
        <end position="1260"/>
    </location>
</feature>
<dbReference type="FunFam" id="3.30.930.10:FF:000040">
    <property type="entry name" value="Asparagine--tRNA ligase, cytoplasmic"/>
    <property type="match status" value="1"/>
</dbReference>
<dbReference type="Pfam" id="PF00651">
    <property type="entry name" value="BTB"/>
    <property type="match status" value="1"/>
</dbReference>
<evidence type="ECO:0000313" key="17">
    <source>
        <dbReference type="Proteomes" id="UP000670152"/>
    </source>
</evidence>
<evidence type="ECO:0000256" key="1">
    <source>
        <dbReference type="ARBA" id="ARBA00004496"/>
    </source>
</evidence>
<evidence type="ECO:0000256" key="12">
    <source>
        <dbReference type="ARBA" id="ARBA00047844"/>
    </source>
</evidence>
<name>A0A836G614_9HYME</name>
<dbReference type="EMBL" id="JAANIB010001622">
    <property type="protein sequence ID" value="KAG5343355.1"/>
    <property type="molecule type" value="Genomic_DNA"/>
</dbReference>
<dbReference type="PRINTS" id="PR01042">
    <property type="entry name" value="TRNASYNTHASP"/>
</dbReference>
<dbReference type="InterPro" id="IPR048952">
    <property type="entry name" value="AsnRS_N"/>
</dbReference>
<evidence type="ECO:0000256" key="3">
    <source>
        <dbReference type="ARBA" id="ARBA00012816"/>
    </source>
</evidence>
<dbReference type="SUPFAM" id="SSF55681">
    <property type="entry name" value="Class II aaRS and biotin synthetases"/>
    <property type="match status" value="1"/>
</dbReference>
<dbReference type="OrthoDB" id="1931232at2759"/>
<evidence type="ECO:0000256" key="5">
    <source>
        <dbReference type="ARBA" id="ARBA00022598"/>
    </source>
</evidence>
<evidence type="ECO:0000256" key="4">
    <source>
        <dbReference type="ARBA" id="ARBA00022490"/>
    </source>
</evidence>
<evidence type="ECO:0000259" key="15">
    <source>
        <dbReference type="PROSITE" id="PS50862"/>
    </source>
</evidence>
<feature type="compositionally biased region" description="Polar residues" evidence="14">
    <location>
        <begin position="30"/>
        <end position="47"/>
    </location>
</feature>
<dbReference type="GO" id="GO:0006421">
    <property type="term" value="P:asparaginyl-tRNA aminoacylation"/>
    <property type="evidence" value="ECO:0007669"/>
    <property type="project" value="InterPro"/>
</dbReference>
<keyword evidence="4" id="KW-0963">Cytoplasm</keyword>
<feature type="non-terminal residue" evidence="16">
    <location>
        <position position="1"/>
    </location>
</feature>
<dbReference type="SUPFAM" id="SSF54695">
    <property type="entry name" value="POZ domain"/>
    <property type="match status" value="1"/>
</dbReference>
<evidence type="ECO:0000256" key="9">
    <source>
        <dbReference type="ARBA" id="ARBA00023146"/>
    </source>
</evidence>
<comment type="caution">
    <text evidence="16">The sequence shown here is derived from an EMBL/GenBank/DDBJ whole genome shotgun (WGS) entry which is preliminary data.</text>
</comment>
<keyword evidence="5" id="KW-0436">Ligase</keyword>
<dbReference type="Pfam" id="PF00152">
    <property type="entry name" value="tRNA-synt_2"/>
    <property type="match status" value="1"/>
</dbReference>
<organism evidence="16 17">
    <name type="scientific">Acromyrmex heyeri</name>
    <dbReference type="NCBI Taxonomy" id="230685"/>
    <lineage>
        <taxon>Eukaryota</taxon>
        <taxon>Metazoa</taxon>
        <taxon>Ecdysozoa</taxon>
        <taxon>Arthropoda</taxon>
        <taxon>Hexapoda</taxon>
        <taxon>Insecta</taxon>
        <taxon>Pterygota</taxon>
        <taxon>Neoptera</taxon>
        <taxon>Endopterygota</taxon>
        <taxon>Hymenoptera</taxon>
        <taxon>Apocrita</taxon>
        <taxon>Aculeata</taxon>
        <taxon>Formicoidea</taxon>
        <taxon>Formicidae</taxon>
        <taxon>Myrmicinae</taxon>
        <taxon>Acromyrmex</taxon>
    </lineage>
</organism>
<keyword evidence="9" id="KW-0030">Aminoacyl-tRNA synthetase</keyword>
<dbReference type="GO" id="GO:0003676">
    <property type="term" value="F:nucleic acid binding"/>
    <property type="evidence" value="ECO:0007669"/>
    <property type="project" value="InterPro"/>
</dbReference>
<dbReference type="Gene3D" id="3.30.710.10">
    <property type="entry name" value="Potassium Channel Kv1.1, Chain A"/>
    <property type="match status" value="1"/>
</dbReference>
<evidence type="ECO:0000256" key="11">
    <source>
        <dbReference type="ARBA" id="ARBA00039867"/>
    </source>
</evidence>
<comment type="subcellular location">
    <subcellularLocation>
        <location evidence="1">Cytoplasm</location>
    </subcellularLocation>
</comment>
<feature type="region of interest" description="Disordered" evidence="14">
    <location>
        <begin position="14"/>
        <end position="47"/>
    </location>
</feature>
<dbReference type="EC" id="6.1.1.22" evidence="3"/>
<keyword evidence="6" id="KW-0547">Nucleotide-binding</keyword>
<sequence>MDVEKNGFCKPSSLEGRLRLRKNDKESTDNKVLSNNNESNTDDTACTSQPVLDDSILDFKSPKRIHSMQSKIINSNRFPDKVKKKVLHSKPKIIINEKKSKSGKPLQNKKILRDVQQPLIESSFFKSEKKEIELPQSSTAVKTAFVCPLCFKSLKDENSQAVHMKSCAMKNNISTKKLMDAVELQERQAAERKSLGLLSAPILQDKKKSAPRKIASHDDPDLQLALALSKSLYEKEEMEEWDEVQIVAISSNPSVSDNNAECPQKATLQNFGFSSSRNVLPTNNFPTSRTKKRKPIEPTILQRRTALERERILTERIAEILMGCKDFTQRSQEKVEESNGVKERIDIKSQLLQQLRQIENTLWDRTKLILTKDIFYVKQLSPQITPLEKKEQKSNEEKNVIKVMELNINNERSLNNEQMEEIKEIQDIIKTTDTNEALTISSNINICCKEKQFLDNLATSWRNILNDSSASDIIVFVRNSKHIWTHKLVFYSRCANILLDVISNDTEFSTAKEKICWLDTDYDVAMAFLEFVYCGVIDKYSKILDSQITLSDIRALGRKYKINDLFVYLRQKKSKSIAEVKHNCNTYEKSTENVHPNIETTFDVSKLNKSFNKSPNCTHNVVKNIPCSQKTLLQEDVNDDLYLLDNNYASAKNLCVLQDEKDTSLKLSEEMNFRSNTPIKRETSVSPDMFDETFVAKHNDKSTVHPKDLEDSNIHILLNLLKQDADVDICSQKLSTTKPQNTECLELDKSTSICLEQSVEINPDVESNSLKFSTNDMHNNFLINTSQNSKSRCSQDRLSKLMKQKSNLTLFIEEIQKENVELDALINATEMECSVQISPIKHKNPFCVDKYDNSNLQSYDNDVEQSVDTEKKPGRLSIIEQHIQSYAAKNPEFYSRFSNEDVEDIKQTNNSHIDSLSSKKITESSHNNILNCTQNFISSDERNVSEQVTTVPAVSPQHTETMNQSLSETIFDLETNEEEISMYSRYMRDHKDNSIAKYRRAISRNKSDNNLSNKSTLSDSLNEDSNVSEAEKDEILTQSVLTQKDADVIVSSDSDVESISSNVSHILENNDSNRENIMSLQQSRKEIESNKEDTINENNSQSFEINKFSKAMTTYLEEEKNINSAKLNPDKLNTTEIMSMTQKYKFNELNDAQKKESIPSPIMVSSSPDFLNNESCSPILHIESLLQGKLCTENVSGLEACKLRKSATFSFDFEDDIYLANVDIDKYEKQHILEKSRSFNISSMREFNNSSTRRSNNKNNHGNIKRRDIAANYGNLDNNVTSLTQNCTNVKKFKRKSLSEGQINTNKLRNQGVTSTDMSRQFRCNYIQNIGNAKTPKITDKDVTPPPVYNDMSTPELHKEMKKYGLKVQKRSRAVKLLTHIYNELHPLVPEKTIGQQVTEISSDEEEPPLKKRNVDDNSLEKSSNSEDSENELPCSQDSNDSVSSTKETLNKEMEFYEIESSSVLENSSNITEAFMKLINIDKALYNKILQYEPVNIDHLRCIFCTVYCTPCNPTLICITCTSLQAGGLSLAQLSIVSIIVDLRLSLTVVSSFPRYYLQNVILESLLFSDIPLSNNFINMSEKVLSSGIYTSDKHGNDETGDGSESNPFKTILRAMRHANKEPFPIIYQDSRENNKKYEPASKSQLKKIQKIWVREQYKKDEKEKKLLEDEEKRLKNLGEAKSIVIEEDKTLPEAKKIKIKQAVDHRDQRVKLYGWVHRLRRQGKALMFITLRDGTGFLQCVLTDKLCQTYNALTLATEAAVQLFGILKAVPEGKNAPGGHELSVDYWELVGPSPPGGADSILNEEALPDVQLDNRHIMIRGENTSRILIMRAILTQAVRDHYKDRGYHEVTPPTLVQTQVEGGSTLFKLDYFGEPAFLTQSSQLYLETCLPAMGDVYCIAQSYRAEQSRTRRHLAEYTHIEAECPFITFDDLLDRLEDLICDVVERVLKTPLGHLVKELNPNFQIPKKPFKRMNYSDAIEYLRENNITKEDGSFYEFGEDIPEMPERKMTDAINEPIMLCRFPAEIKSFYMQRCKDDERLTESVDVLLPNVGEIVGGSMRTWDHEELMEGYKRENIDPTLYYWYTDQRKYGSCPHGGYGLGLERLLCWLLNRYHIREVCLYPRFLERCRP</sequence>
<evidence type="ECO:0000256" key="6">
    <source>
        <dbReference type="ARBA" id="ARBA00022741"/>
    </source>
</evidence>
<keyword evidence="8" id="KW-0648">Protein biosynthesis</keyword>
<comment type="similarity">
    <text evidence="2">Belongs to the class-II aminoacyl-tRNA synthetase family.</text>
</comment>
<dbReference type="PANTHER" id="PTHR22594">
    <property type="entry name" value="ASPARTYL/LYSYL-TRNA SYNTHETASE"/>
    <property type="match status" value="1"/>
</dbReference>
<reference evidence="16 17" key="1">
    <citation type="submission" date="2020-02" db="EMBL/GenBank/DDBJ databases">
        <title>Relaxed selection underlies rapid genomic changes in the transitions from sociality to social parasitism in ants.</title>
        <authorList>
            <person name="Bi X."/>
        </authorList>
    </citation>
    <scope>NUCLEOTIDE SEQUENCE [LARGE SCALE GENOMIC DNA]</scope>
    <source>
        <strain evidence="16">BGI-DK2014b</strain>
        <tissue evidence="16">Whole body</tissue>
    </source>
</reference>
<dbReference type="InterPro" id="IPR004365">
    <property type="entry name" value="NA-bd_OB_tRNA"/>
</dbReference>
<dbReference type="Gene3D" id="3.30.930.10">
    <property type="entry name" value="Bira Bifunctional Protein, Domain 2"/>
    <property type="match status" value="1"/>
</dbReference>
<feature type="region of interest" description="Disordered" evidence="14">
    <location>
        <begin position="1397"/>
        <end position="1447"/>
    </location>
</feature>
<dbReference type="GO" id="GO:0005737">
    <property type="term" value="C:cytoplasm"/>
    <property type="evidence" value="ECO:0007669"/>
    <property type="project" value="UniProtKB-SubCell"/>
</dbReference>
<evidence type="ECO:0000256" key="14">
    <source>
        <dbReference type="SAM" id="MobiDB-lite"/>
    </source>
</evidence>
<feature type="region of interest" description="Disordered" evidence="14">
    <location>
        <begin position="1006"/>
        <end position="1030"/>
    </location>
</feature>
<dbReference type="Gene3D" id="3.30.1910.20">
    <property type="entry name" value="asparaginyl-tRNA synthetase, N-terminal domain"/>
    <property type="match status" value="1"/>
</dbReference>
<feature type="compositionally biased region" description="Basic and acidic residues" evidence="14">
    <location>
        <begin position="16"/>
        <end position="29"/>
    </location>
</feature>
<dbReference type="CDD" id="cd04323">
    <property type="entry name" value="AsnRS_cyto_like_N"/>
    <property type="match status" value="1"/>
</dbReference>
<dbReference type="InterPro" id="IPR045864">
    <property type="entry name" value="aa-tRNA-synth_II/BPL/LPL"/>
</dbReference>
<dbReference type="SUPFAM" id="SSF50249">
    <property type="entry name" value="Nucleic acid-binding proteins"/>
    <property type="match status" value="1"/>
</dbReference>
<dbReference type="PROSITE" id="PS50862">
    <property type="entry name" value="AA_TRNA_LIGASE_II"/>
    <property type="match status" value="1"/>
</dbReference>
<dbReference type="NCBIfam" id="TIGR00457">
    <property type="entry name" value="asnS"/>
    <property type="match status" value="1"/>
</dbReference>
<evidence type="ECO:0000256" key="10">
    <source>
        <dbReference type="ARBA" id="ARBA00029886"/>
    </source>
</evidence>
<comment type="catalytic activity">
    <reaction evidence="12">
        <text>tRNA(Asn) + L-asparagine + ATP = L-asparaginyl-tRNA(Asn) + AMP + diphosphate + H(+)</text>
        <dbReference type="Rhea" id="RHEA:11180"/>
        <dbReference type="Rhea" id="RHEA-COMP:9659"/>
        <dbReference type="Rhea" id="RHEA-COMP:9674"/>
        <dbReference type="ChEBI" id="CHEBI:15378"/>
        <dbReference type="ChEBI" id="CHEBI:30616"/>
        <dbReference type="ChEBI" id="CHEBI:33019"/>
        <dbReference type="ChEBI" id="CHEBI:58048"/>
        <dbReference type="ChEBI" id="CHEBI:78442"/>
        <dbReference type="ChEBI" id="CHEBI:78515"/>
        <dbReference type="ChEBI" id="CHEBI:456215"/>
        <dbReference type="EC" id="6.1.1.22"/>
    </reaction>
</comment>
<dbReference type="FunFam" id="2.40.50.140:FF:000151">
    <property type="entry name" value="Asparagine--tRNA ligase, cytoplasmic"/>
    <property type="match status" value="1"/>
</dbReference>
<feature type="coiled-coil region" evidence="13">
    <location>
        <begin position="1070"/>
        <end position="1097"/>
    </location>
</feature>